<sequence>MAPIHARVRPDVVLVPPASNDAVPPPSRTRALRAPARTTPKTAFAPHTIRQHDLAPALAPHADAAAAVPSHISRPLAGLPALRRFPLPASRSPRPPCARLLLSPLPHVRSPSARTSLPPLALLPPHSFARSHAARVESPTNSWVAVLARPRIAAPVSARAMHHDCPLSLLPPQALRSSSMRAYPSPHVPLASPAYTHSRPTASRRKSTRAAVPPLPAPALAPLAASSVRPACVVRAQRARMVPHR</sequence>
<evidence type="ECO:0000313" key="2">
    <source>
        <dbReference type="EMBL" id="KAJ7066850.1"/>
    </source>
</evidence>
<dbReference type="EMBL" id="JARJCN010000160">
    <property type="protein sequence ID" value="KAJ7066850.1"/>
    <property type="molecule type" value="Genomic_DNA"/>
</dbReference>
<gene>
    <name evidence="2" type="ORF">B0H15DRAFT_159767</name>
</gene>
<name>A0AAD6TM00_9AGAR</name>
<feature type="region of interest" description="Disordered" evidence="1">
    <location>
        <begin position="188"/>
        <end position="212"/>
    </location>
</feature>
<dbReference type="AlphaFoldDB" id="A0AAD6TM00"/>
<comment type="caution">
    <text evidence="2">The sequence shown here is derived from an EMBL/GenBank/DDBJ whole genome shotgun (WGS) entry which is preliminary data.</text>
</comment>
<proteinExistence type="predicted"/>
<keyword evidence="3" id="KW-1185">Reference proteome</keyword>
<accession>A0AAD6TM00</accession>
<evidence type="ECO:0000256" key="1">
    <source>
        <dbReference type="SAM" id="MobiDB-lite"/>
    </source>
</evidence>
<reference evidence="2" key="1">
    <citation type="submission" date="2023-03" db="EMBL/GenBank/DDBJ databases">
        <title>Massive genome expansion in bonnet fungi (Mycena s.s.) driven by repeated elements and novel gene families across ecological guilds.</title>
        <authorList>
            <consortium name="Lawrence Berkeley National Laboratory"/>
            <person name="Harder C.B."/>
            <person name="Miyauchi S."/>
            <person name="Viragh M."/>
            <person name="Kuo A."/>
            <person name="Thoen E."/>
            <person name="Andreopoulos B."/>
            <person name="Lu D."/>
            <person name="Skrede I."/>
            <person name="Drula E."/>
            <person name="Henrissat B."/>
            <person name="Morin E."/>
            <person name="Kohler A."/>
            <person name="Barry K."/>
            <person name="LaButti K."/>
            <person name="Morin E."/>
            <person name="Salamov A."/>
            <person name="Lipzen A."/>
            <person name="Mereny Z."/>
            <person name="Hegedus B."/>
            <person name="Baldrian P."/>
            <person name="Stursova M."/>
            <person name="Weitz H."/>
            <person name="Taylor A."/>
            <person name="Grigoriev I.V."/>
            <person name="Nagy L.G."/>
            <person name="Martin F."/>
            <person name="Kauserud H."/>
        </authorList>
    </citation>
    <scope>NUCLEOTIDE SEQUENCE</scope>
    <source>
        <strain evidence="2">CBHHK173m</strain>
    </source>
</reference>
<organism evidence="2 3">
    <name type="scientific">Mycena belliarum</name>
    <dbReference type="NCBI Taxonomy" id="1033014"/>
    <lineage>
        <taxon>Eukaryota</taxon>
        <taxon>Fungi</taxon>
        <taxon>Dikarya</taxon>
        <taxon>Basidiomycota</taxon>
        <taxon>Agaricomycotina</taxon>
        <taxon>Agaricomycetes</taxon>
        <taxon>Agaricomycetidae</taxon>
        <taxon>Agaricales</taxon>
        <taxon>Marasmiineae</taxon>
        <taxon>Mycenaceae</taxon>
        <taxon>Mycena</taxon>
    </lineage>
</organism>
<dbReference type="Proteomes" id="UP001222325">
    <property type="component" value="Unassembled WGS sequence"/>
</dbReference>
<evidence type="ECO:0000313" key="3">
    <source>
        <dbReference type="Proteomes" id="UP001222325"/>
    </source>
</evidence>
<protein>
    <submittedName>
        <fullName evidence="2">Uncharacterized protein</fullName>
    </submittedName>
</protein>